<dbReference type="Proteomes" id="UP001201020">
    <property type="component" value="Chromosome"/>
</dbReference>
<organism evidence="1">
    <name type="scientific">Candidatus Heimdallarchaeum aukensis</name>
    <dbReference type="NCBI Taxonomy" id="2876573"/>
    <lineage>
        <taxon>Archaea</taxon>
        <taxon>Promethearchaeati</taxon>
        <taxon>Candidatus Heimdallarchaeota</taxon>
        <taxon>Candidatus Heimdallarchaeia (ex Rinke et al. 2021) (nom. nud.)</taxon>
        <taxon>Candidatus Heimdallarchaeales</taxon>
        <taxon>Candidatus Heimdallarchaeaceae</taxon>
        <taxon>Candidatus Heimdallarchaeum</taxon>
    </lineage>
</organism>
<protein>
    <submittedName>
        <fullName evidence="1">Uncharacterized protein</fullName>
    </submittedName>
</protein>
<sequence length="201" mass="23588">MDVEIKDLTRDQQLLLYTIDYLLKWVSGTDDNSFIQNGKRIWIKELPLLAVIYYQIIKGSYETYDYAPTSVQFFGRSCYSCNISYEGVDDIEDLRELDILEKIRLSTAKHGFVTAYRITPQGYELLKQIPADVKEEVKNLFYCKKCNTHLKFYMELGEKPIIKMDCPICDESDTDLDFLESEDVSYVSEPYFIRVSDRLVR</sequence>
<evidence type="ECO:0000313" key="1">
    <source>
        <dbReference type="EMBL" id="UJG41506.1"/>
    </source>
</evidence>
<dbReference type="EMBL" id="CP084166">
    <property type="protein sequence ID" value="UJG41506.1"/>
    <property type="molecule type" value="Genomic_DNA"/>
</dbReference>
<accession>A0A9Y1BLZ7</accession>
<proteinExistence type="predicted"/>
<dbReference type="AlphaFoldDB" id="A0A9Y1BLZ7"/>
<reference evidence="1" key="1">
    <citation type="journal article" date="2022" name="Nat. Microbiol.">
        <title>Unique mobile elements and scalable gene flow at the prokaryote-eukaryote boundary revealed by circularized Asgard archaea genomes.</title>
        <authorList>
            <person name="Wu F."/>
            <person name="Speth D.R."/>
            <person name="Philosof A."/>
            <person name="Cremiere A."/>
            <person name="Narayanan A."/>
            <person name="Barco R.A."/>
            <person name="Connon S.A."/>
            <person name="Amend J.P."/>
            <person name="Antoshechkin I.A."/>
            <person name="Orphan V.J."/>
        </authorList>
    </citation>
    <scope>NUCLEOTIDE SEQUENCE</scope>
    <source>
        <strain evidence="1">PM71</strain>
    </source>
</reference>
<gene>
    <name evidence="1" type="ORF">K9W45_03345</name>
</gene>
<name>A0A9Y1BLZ7_9ARCH</name>